<proteinExistence type="predicted"/>
<gene>
    <name evidence="1" type="ORF">F2Q70_00007928</name>
</gene>
<evidence type="ECO:0000313" key="1">
    <source>
        <dbReference type="EMBL" id="KAF2612133.1"/>
    </source>
</evidence>
<accession>A0A8S9M4F4</accession>
<protein>
    <submittedName>
        <fullName evidence="1">Uncharacterized protein</fullName>
    </submittedName>
</protein>
<dbReference type="EMBL" id="QGKY02000089">
    <property type="protein sequence ID" value="KAF2612133.1"/>
    <property type="molecule type" value="Genomic_DNA"/>
</dbReference>
<sequence length="119" mass="13585">MKMERAFMIFGSQLIPSLSLTSFVPQTGVRHSTFESICLARSSQSIASGFLRFWDILNFKKDMEFVGITVLFLDEKTIRQSPSDCEHKPRTPRCGWTNPFCPELGPHQRNNSSCYPSPH</sequence>
<dbReference type="AlphaFoldDB" id="A0A8S9M4F4"/>
<name>A0A8S9M4F4_BRACR</name>
<organism evidence="1">
    <name type="scientific">Brassica cretica</name>
    <name type="common">Mustard</name>
    <dbReference type="NCBI Taxonomy" id="69181"/>
    <lineage>
        <taxon>Eukaryota</taxon>
        <taxon>Viridiplantae</taxon>
        <taxon>Streptophyta</taxon>
        <taxon>Embryophyta</taxon>
        <taxon>Tracheophyta</taxon>
        <taxon>Spermatophyta</taxon>
        <taxon>Magnoliopsida</taxon>
        <taxon>eudicotyledons</taxon>
        <taxon>Gunneridae</taxon>
        <taxon>Pentapetalae</taxon>
        <taxon>rosids</taxon>
        <taxon>malvids</taxon>
        <taxon>Brassicales</taxon>
        <taxon>Brassicaceae</taxon>
        <taxon>Brassiceae</taxon>
        <taxon>Brassica</taxon>
    </lineage>
</organism>
<reference evidence="1" key="1">
    <citation type="submission" date="2019-12" db="EMBL/GenBank/DDBJ databases">
        <title>Genome sequencing and annotation of Brassica cretica.</title>
        <authorList>
            <person name="Studholme D.J."/>
            <person name="Sarris P.F."/>
        </authorList>
    </citation>
    <scope>NUCLEOTIDE SEQUENCE</scope>
    <source>
        <strain evidence="1">PFS-102/07</strain>
        <tissue evidence="1">Leaf</tissue>
    </source>
</reference>
<comment type="caution">
    <text evidence="1">The sequence shown here is derived from an EMBL/GenBank/DDBJ whole genome shotgun (WGS) entry which is preliminary data.</text>
</comment>